<sequence length="262" mass="28905">MAGWESIAVRDAQKRSRNSMSLLAQLAESAWLEFISLTVSLTAVIGYWYWINHRTGTNKRGQLSTPAQNRLIRQWWVQTLDNQTGAEILAVQTLRNAIMVSTALASATMLILLGVFTLIAQRQELVAISNTLLGVPLISLDPQTVGLKLLLLAALQISAFFCFLTAIRYYGHISFLVAMPTALRHAMQASQIATPPNGAISHETQPDPLPNYLQRAGSAYAIGIRIMIYSIPLFSWLLGNLALLVATALTVSIMYWTDRAPH</sequence>
<keyword evidence="3" id="KW-1185">Reference proteome</keyword>
<feature type="transmembrane region" description="Helical" evidence="1">
    <location>
        <begin position="233"/>
        <end position="256"/>
    </location>
</feature>
<dbReference type="EMBL" id="QPGB01000002">
    <property type="protein sequence ID" value="RCS58164.1"/>
    <property type="molecule type" value="Genomic_DNA"/>
</dbReference>
<reference evidence="2 3" key="1">
    <citation type="journal article" date="2018" name="Int. J. Syst. Evol. Microbiol.">
        <title>Parvibium lacunae gen. nov., sp. nov., a new member of the family Alcaligenaceae isolated from a freshwater pond.</title>
        <authorList>
            <person name="Chen W.M."/>
            <person name="Xie P.B."/>
            <person name="Hsu M.Y."/>
            <person name="Sheu S.Y."/>
        </authorList>
    </citation>
    <scope>NUCLEOTIDE SEQUENCE [LARGE SCALE GENOMIC DNA]</scope>
    <source>
        <strain evidence="2 3">KMB9</strain>
    </source>
</reference>
<dbReference type="AlphaFoldDB" id="A0A368L3M9"/>
<comment type="caution">
    <text evidence="2">The sequence shown here is derived from an EMBL/GenBank/DDBJ whole genome shotgun (WGS) entry which is preliminary data.</text>
</comment>
<proteinExistence type="predicted"/>
<evidence type="ECO:0000313" key="3">
    <source>
        <dbReference type="Proteomes" id="UP000252357"/>
    </source>
</evidence>
<keyword evidence="1" id="KW-0472">Membrane</keyword>
<dbReference type="Proteomes" id="UP000252357">
    <property type="component" value="Unassembled WGS sequence"/>
</dbReference>
<dbReference type="PANTHER" id="PTHR31168:SF1">
    <property type="entry name" value="DUF599 FAMILY PROTEIN"/>
    <property type="match status" value="1"/>
</dbReference>
<dbReference type="PANTHER" id="PTHR31168">
    <property type="entry name" value="OS02G0292800 PROTEIN"/>
    <property type="match status" value="1"/>
</dbReference>
<dbReference type="InterPro" id="IPR006747">
    <property type="entry name" value="DUF599"/>
</dbReference>
<name>A0A368L3M9_9BURK</name>
<feature type="transmembrane region" description="Helical" evidence="1">
    <location>
        <begin position="149"/>
        <end position="170"/>
    </location>
</feature>
<accession>A0A368L3M9</accession>
<dbReference type="Pfam" id="PF04654">
    <property type="entry name" value="DUF599"/>
    <property type="match status" value="1"/>
</dbReference>
<organism evidence="2 3">
    <name type="scientific">Parvibium lacunae</name>
    <dbReference type="NCBI Taxonomy" id="1888893"/>
    <lineage>
        <taxon>Bacteria</taxon>
        <taxon>Pseudomonadati</taxon>
        <taxon>Pseudomonadota</taxon>
        <taxon>Betaproteobacteria</taxon>
        <taxon>Burkholderiales</taxon>
        <taxon>Alcaligenaceae</taxon>
        <taxon>Parvibium</taxon>
    </lineage>
</organism>
<gene>
    <name evidence="2" type="ORF">DU000_04840</name>
</gene>
<keyword evidence="1" id="KW-1133">Transmembrane helix</keyword>
<protein>
    <submittedName>
        <fullName evidence="2">DUF599 domain-containing protein</fullName>
    </submittedName>
</protein>
<feature type="transmembrane region" description="Helical" evidence="1">
    <location>
        <begin position="30"/>
        <end position="50"/>
    </location>
</feature>
<keyword evidence="1" id="KW-0812">Transmembrane</keyword>
<feature type="transmembrane region" description="Helical" evidence="1">
    <location>
        <begin position="97"/>
        <end position="120"/>
    </location>
</feature>
<evidence type="ECO:0000256" key="1">
    <source>
        <dbReference type="SAM" id="Phobius"/>
    </source>
</evidence>
<evidence type="ECO:0000313" key="2">
    <source>
        <dbReference type="EMBL" id="RCS58164.1"/>
    </source>
</evidence>